<evidence type="ECO:0000313" key="3">
    <source>
        <dbReference type="EMBL" id="MBB5351446.1"/>
    </source>
</evidence>
<sequence length="685" mass="76433">MFPKLPFQKSLTALLLLAGTTCLLQASPVTTESLLEEMGDFDAIARWPDPSYVQMQASSHDRRTISPDQDGWFANDDHTQFLREEEIDGRREKVMLDAEGPGALVRFWLTTVEHKAGTLRIYLDHTTKPTLEFPAFDLMSGDLPIKEPFLLPHPGYTRDGNGGNTLMLPIPFARHCKVTWEEQSSGPRYYILNYRRYAPGTAVTTFRPSDLVNSQAHLENVGRALQDPPSRDAEDQVRINGPIPPGSSHERSLPSGPAAVTQLELHLEPQDPLLLARKLRRTILTLTFDGEPTVWCPIGDFFGSGTGLNALQSHYRTVTQDGRLTCRWTMPYRLSAKLGIINLDDTATSLQITASTKIWSWDSRSMHFHTAWHSERDLSTRPPRDWRALEVRGRGVYVGDTLSLFNPIATWYGEGDEKIAVDGDPKLRHLGTGTEDYYGYSFAPRGIMQTPFANQIRVDHRETQGHNVLTRTRNLDGIPFETSLDFDLELISWQPTHLDEAMATSWYAVPGSHCSIAPEPAQATLPIPTLEQAINPPTFPDTTEAEFLPILESSPGLKTEIQDMRAFGFRAWSMGAQLLGRSQNPGDFIVLDLPAGGLTTARIELLATQAPDYGNLRLTVNNQPSSQRFSGYANRVQPGPPLSLGTFTAVDGHFKIRIEVTDAEPATTGERYFFGIDGFRLLPPR</sequence>
<dbReference type="Pfam" id="PF11175">
    <property type="entry name" value="DUF2961"/>
    <property type="match status" value="1"/>
</dbReference>
<accession>A0A840V320</accession>
<dbReference type="Proteomes" id="UP000557717">
    <property type="component" value="Unassembled WGS sequence"/>
</dbReference>
<dbReference type="Gene3D" id="2.60.120.1390">
    <property type="match status" value="2"/>
</dbReference>
<feature type="region of interest" description="Disordered" evidence="1">
    <location>
        <begin position="224"/>
        <end position="257"/>
    </location>
</feature>
<comment type="caution">
    <text evidence="3">The sequence shown here is derived from an EMBL/GenBank/DDBJ whole genome shotgun (WGS) entry which is preliminary data.</text>
</comment>
<organism evidence="3 4">
    <name type="scientific">Haloferula luteola</name>
    <dbReference type="NCBI Taxonomy" id="595692"/>
    <lineage>
        <taxon>Bacteria</taxon>
        <taxon>Pseudomonadati</taxon>
        <taxon>Verrucomicrobiota</taxon>
        <taxon>Verrucomicrobiia</taxon>
        <taxon>Verrucomicrobiales</taxon>
        <taxon>Verrucomicrobiaceae</taxon>
        <taxon>Haloferula</taxon>
    </lineage>
</organism>
<dbReference type="AlphaFoldDB" id="A0A840V320"/>
<evidence type="ECO:0000313" key="4">
    <source>
        <dbReference type="Proteomes" id="UP000557717"/>
    </source>
</evidence>
<gene>
    <name evidence="3" type="ORF">HNR46_001682</name>
</gene>
<dbReference type="EMBL" id="JACHFD010000006">
    <property type="protein sequence ID" value="MBB5351446.1"/>
    <property type="molecule type" value="Genomic_DNA"/>
</dbReference>
<reference evidence="3 4" key="1">
    <citation type="submission" date="2020-08" db="EMBL/GenBank/DDBJ databases">
        <title>Genomic Encyclopedia of Type Strains, Phase IV (KMG-IV): sequencing the most valuable type-strain genomes for metagenomic binning, comparative biology and taxonomic classification.</title>
        <authorList>
            <person name="Goeker M."/>
        </authorList>
    </citation>
    <scope>NUCLEOTIDE SEQUENCE [LARGE SCALE GENOMIC DNA]</scope>
    <source>
        <strain evidence="3 4">YC6886</strain>
    </source>
</reference>
<dbReference type="RefSeq" id="WP_184017607.1">
    <property type="nucleotide sequence ID" value="NZ_JACHFD010000006.1"/>
</dbReference>
<keyword evidence="2" id="KW-0732">Signal</keyword>
<name>A0A840V320_9BACT</name>
<evidence type="ECO:0000256" key="2">
    <source>
        <dbReference type="SAM" id="SignalP"/>
    </source>
</evidence>
<protein>
    <recommendedName>
        <fullName evidence="5">DUF2961 domain-containing protein</fullName>
    </recommendedName>
</protein>
<feature type="signal peptide" evidence="2">
    <location>
        <begin position="1"/>
        <end position="26"/>
    </location>
</feature>
<evidence type="ECO:0000256" key="1">
    <source>
        <dbReference type="SAM" id="MobiDB-lite"/>
    </source>
</evidence>
<dbReference type="InterPro" id="IPR021345">
    <property type="entry name" value="DUF2961"/>
</dbReference>
<evidence type="ECO:0008006" key="5">
    <source>
        <dbReference type="Google" id="ProtNLM"/>
    </source>
</evidence>
<proteinExistence type="predicted"/>
<keyword evidence="4" id="KW-1185">Reference proteome</keyword>
<feature type="chain" id="PRO_5032308598" description="DUF2961 domain-containing protein" evidence="2">
    <location>
        <begin position="27"/>
        <end position="685"/>
    </location>
</feature>